<dbReference type="EMBL" id="MUAV01000016">
    <property type="protein sequence ID" value="RAP40709.1"/>
    <property type="molecule type" value="Genomic_DNA"/>
</dbReference>
<evidence type="ECO:0000313" key="3">
    <source>
        <dbReference type="Proteomes" id="UP000248659"/>
    </source>
</evidence>
<protein>
    <recommendedName>
        <fullName evidence="4">Rod shape-determining protein MreD</fullName>
    </recommendedName>
</protein>
<dbReference type="Proteomes" id="UP000248659">
    <property type="component" value="Unassembled WGS sequence"/>
</dbReference>
<feature type="transmembrane region" description="Helical" evidence="1">
    <location>
        <begin position="144"/>
        <end position="164"/>
    </location>
</feature>
<gene>
    <name evidence="2" type="ORF">BYZ73_14110</name>
</gene>
<organism evidence="2 3">
    <name type="scientific">Rhodovulum viride</name>
    <dbReference type="NCBI Taxonomy" id="1231134"/>
    <lineage>
        <taxon>Bacteria</taxon>
        <taxon>Pseudomonadati</taxon>
        <taxon>Pseudomonadota</taxon>
        <taxon>Alphaproteobacteria</taxon>
        <taxon>Rhodobacterales</taxon>
        <taxon>Paracoccaceae</taxon>
        <taxon>Rhodovulum</taxon>
    </lineage>
</organism>
<evidence type="ECO:0008006" key="4">
    <source>
        <dbReference type="Google" id="ProtNLM"/>
    </source>
</evidence>
<keyword evidence="1" id="KW-1133">Transmembrane helix</keyword>
<accession>A0ABX9DG60</accession>
<feature type="transmembrane region" description="Helical" evidence="1">
    <location>
        <begin position="21"/>
        <end position="38"/>
    </location>
</feature>
<sequence length="186" mass="20702">MRAESPAMVDPTTLDRWLYRLIFLGLAGLAVFVMILPLETRPGRLPAPDWMLCLTLAWLQRRPDYLPPWLIAGVFLMLDMLLMRPPGLMTALVLVGSEFLRARQQVSVETAFGPEWLLTGGTIFAIYLADGMVLALFSVPEADFGRLMFLALVTALVYPLVALASRYALGVRRVTPGDLDPRGLNR</sequence>
<evidence type="ECO:0000256" key="1">
    <source>
        <dbReference type="SAM" id="Phobius"/>
    </source>
</evidence>
<feature type="transmembrane region" description="Helical" evidence="1">
    <location>
        <begin position="116"/>
        <end position="138"/>
    </location>
</feature>
<feature type="transmembrane region" description="Helical" evidence="1">
    <location>
        <begin position="69"/>
        <end position="95"/>
    </location>
</feature>
<proteinExistence type="predicted"/>
<reference evidence="2 3" key="1">
    <citation type="submission" date="2017-01" db="EMBL/GenBank/DDBJ databases">
        <title>Genome sequence of Rhodovulum viride JA756.</title>
        <authorList>
            <person name="Lakshmi K.V."/>
            <person name="Tushar L.D."/>
            <person name="Sasikala C."/>
            <person name="Venkataramana C."/>
        </authorList>
    </citation>
    <scope>NUCLEOTIDE SEQUENCE [LARGE SCALE GENOMIC DNA]</scope>
    <source>
        <strain evidence="2 3">JA756</strain>
    </source>
</reference>
<keyword evidence="1" id="KW-0812">Transmembrane</keyword>
<name>A0ABX9DG60_9RHOB</name>
<keyword evidence="1" id="KW-0472">Membrane</keyword>
<keyword evidence="3" id="KW-1185">Reference proteome</keyword>
<evidence type="ECO:0000313" key="2">
    <source>
        <dbReference type="EMBL" id="RAP40709.1"/>
    </source>
</evidence>
<comment type="caution">
    <text evidence="2">The sequence shown here is derived from an EMBL/GenBank/DDBJ whole genome shotgun (WGS) entry which is preliminary data.</text>
</comment>